<keyword evidence="4" id="KW-1185">Reference proteome</keyword>
<dbReference type="OrthoDB" id="9446342at2759"/>
<dbReference type="EMBL" id="JH370141">
    <property type="protein sequence ID" value="ELA41605.1"/>
    <property type="molecule type" value="Genomic_DNA"/>
</dbReference>
<dbReference type="SUPFAM" id="SSF54373">
    <property type="entry name" value="FAD-linked reductases, C-terminal domain"/>
    <property type="match status" value="1"/>
</dbReference>
<dbReference type="PANTHER" id="PTHR11787">
    <property type="entry name" value="RAB GDP-DISSOCIATION INHIBITOR"/>
    <property type="match status" value="1"/>
</dbReference>
<dbReference type="GO" id="GO:0007264">
    <property type="term" value="P:small GTPase-mediated signal transduction"/>
    <property type="evidence" value="ECO:0007669"/>
    <property type="project" value="InterPro"/>
</dbReference>
<gene>
    <name evidence="3" type="ORF">VICG_01353</name>
</gene>
<dbReference type="HOGENOM" id="CLU_021695_0_2_1"/>
<dbReference type="PRINTS" id="PR00892">
    <property type="entry name" value="RABGDI"/>
</dbReference>
<dbReference type="Proteomes" id="UP000011082">
    <property type="component" value="Unassembled WGS sequence"/>
</dbReference>
<dbReference type="OMA" id="FETKAKM"/>
<dbReference type="SUPFAM" id="SSF51905">
    <property type="entry name" value="FAD/NAD(P)-binding domain"/>
    <property type="match status" value="1"/>
</dbReference>
<dbReference type="GO" id="GO:0015031">
    <property type="term" value="P:protein transport"/>
    <property type="evidence" value="ECO:0007669"/>
    <property type="project" value="InterPro"/>
</dbReference>
<dbReference type="STRING" id="993615.L2GMA5"/>
<dbReference type="PRINTS" id="PR00891">
    <property type="entry name" value="RABGDIREP"/>
</dbReference>
<dbReference type="AlphaFoldDB" id="L2GMA5"/>
<reference evidence="4" key="1">
    <citation type="submission" date="2011-05" db="EMBL/GenBank/DDBJ databases">
        <title>The genome sequence of Vittaforma corneae strain ATCC 50505.</title>
        <authorList>
            <consortium name="The Broad Institute Genome Sequencing Platform"/>
            <person name="Cuomo C."/>
            <person name="Didier E."/>
            <person name="Bowers L."/>
            <person name="Young S.K."/>
            <person name="Zeng Q."/>
            <person name="Gargeya S."/>
            <person name="Fitzgerald M."/>
            <person name="Haas B."/>
            <person name="Abouelleil A."/>
            <person name="Alvarado L."/>
            <person name="Arachchi H.M."/>
            <person name="Berlin A."/>
            <person name="Chapman S.B."/>
            <person name="Gearin G."/>
            <person name="Goldberg J."/>
            <person name="Griggs A."/>
            <person name="Gujja S."/>
            <person name="Hansen M."/>
            <person name="Heiman D."/>
            <person name="Howarth C."/>
            <person name="Larimer J."/>
            <person name="Lui A."/>
            <person name="MacDonald P.J.P."/>
            <person name="McCowen C."/>
            <person name="Montmayeur A."/>
            <person name="Murphy C."/>
            <person name="Neiman D."/>
            <person name="Pearson M."/>
            <person name="Priest M."/>
            <person name="Roberts A."/>
            <person name="Saif S."/>
            <person name="Shea T."/>
            <person name="Sisk P."/>
            <person name="Stolte C."/>
            <person name="Sykes S."/>
            <person name="Wortman J."/>
            <person name="Nusbaum C."/>
            <person name="Birren B."/>
        </authorList>
    </citation>
    <scope>NUCLEOTIDE SEQUENCE [LARGE SCALE GENOMIC DNA]</scope>
    <source>
        <strain evidence="4">ATCC 50505</strain>
    </source>
</reference>
<dbReference type="GO" id="GO:0005737">
    <property type="term" value="C:cytoplasm"/>
    <property type="evidence" value="ECO:0007669"/>
    <property type="project" value="TreeGrafter"/>
</dbReference>
<dbReference type="InParanoid" id="L2GMA5"/>
<dbReference type="Gene3D" id="1.10.405.10">
    <property type="entry name" value="Guanine Nucleotide Dissociation Inhibitor, domain 1"/>
    <property type="match status" value="1"/>
</dbReference>
<dbReference type="FunCoup" id="L2GMA5">
    <property type="interactions" value="150"/>
</dbReference>
<evidence type="ECO:0000313" key="3">
    <source>
        <dbReference type="EMBL" id="ELA41605.1"/>
    </source>
</evidence>
<organism evidence="3 4">
    <name type="scientific">Vittaforma corneae (strain ATCC 50505)</name>
    <name type="common">Microsporidian parasite</name>
    <name type="synonym">Nosema corneum</name>
    <dbReference type="NCBI Taxonomy" id="993615"/>
    <lineage>
        <taxon>Eukaryota</taxon>
        <taxon>Fungi</taxon>
        <taxon>Fungi incertae sedis</taxon>
        <taxon>Microsporidia</taxon>
        <taxon>Nosematidae</taxon>
        <taxon>Vittaforma</taxon>
    </lineage>
</organism>
<evidence type="ECO:0000313" key="4">
    <source>
        <dbReference type="Proteomes" id="UP000011082"/>
    </source>
</evidence>
<dbReference type="VEuPathDB" id="MicrosporidiaDB:VICG_01353"/>
<proteinExistence type="inferred from homology"/>
<dbReference type="PANTHER" id="PTHR11787:SF8">
    <property type="entry name" value="RAB GDP DISSOCIATION INHIBITOR"/>
    <property type="match status" value="1"/>
</dbReference>
<dbReference type="InterPro" id="IPR036188">
    <property type="entry name" value="FAD/NAD-bd_sf"/>
</dbReference>
<dbReference type="Gene3D" id="3.30.519.10">
    <property type="entry name" value="Guanine Nucleotide Dissociation Inhibitor, domain 2"/>
    <property type="match status" value="1"/>
</dbReference>
<name>L2GMA5_VITCO</name>
<dbReference type="InterPro" id="IPR018203">
    <property type="entry name" value="GDP_dissociation_inhibitor"/>
</dbReference>
<dbReference type="RefSeq" id="XP_007604799.1">
    <property type="nucleotide sequence ID" value="XM_007604737.1"/>
</dbReference>
<evidence type="ECO:0000256" key="1">
    <source>
        <dbReference type="ARBA" id="ARBA00005593"/>
    </source>
</evidence>
<evidence type="ECO:0000256" key="2">
    <source>
        <dbReference type="RuleBase" id="RU363124"/>
    </source>
</evidence>
<sequence>MPNKVELSRNQAREANEPIEHYDYVIIGTGLAETALSSILATNPNIKVLHIDTNSTYGNEFSTYNYTQLLNHFQCKTSKCTGSNEVIDILESDSIQVFDSKCTLDNRSFNIDLTPKLLLQDSPMKDFLLNNKIHDIVLFTSIKGSYLYTDKLHSIPTNEMQSLRSSVVGFRQKCRVVKFFWNVRHYYESKAMDSKKTMLEEFQSFGLNEDSIDFIGHAVALNLDDKYLEESPKKTYERIVRYVSSIVSYEDTESPYIYPLYGLSELCQAFARKAALCGTTFMLNAQILEIEDKKLTILDPNGDRHVVKADKIISDPKYWPGSIVQREIIRCIMVLRKGSLESRNIIFLKRNLKRQNDIFCVVLGEQECASPAEYEIGILSTVRESDRSPEEEIEPVLKKFNILRYFVEVRKLYSNVDQENVYFTRNVDESALLDNIYDDIVEICGKLKVAMPTGNAEIDINKD</sequence>
<dbReference type="Pfam" id="PF00996">
    <property type="entry name" value="GDI"/>
    <property type="match status" value="1"/>
</dbReference>
<dbReference type="GO" id="GO:0005093">
    <property type="term" value="F:Rab GDP-dissociation inhibitor activity"/>
    <property type="evidence" value="ECO:0007669"/>
    <property type="project" value="InterPro"/>
</dbReference>
<comment type="similarity">
    <text evidence="1 2">Belongs to the Rab GDI family.</text>
</comment>
<accession>L2GMA5</accession>
<protein>
    <recommendedName>
        <fullName evidence="2">Rab GDP dissociation inhibitor</fullName>
    </recommendedName>
</protein>
<dbReference type="GO" id="GO:0016192">
    <property type="term" value="P:vesicle-mediated transport"/>
    <property type="evidence" value="ECO:0007669"/>
    <property type="project" value="TreeGrafter"/>
</dbReference>
<dbReference type="GeneID" id="19882064"/>
<dbReference type="Gene3D" id="3.50.50.60">
    <property type="entry name" value="FAD/NAD(P)-binding domain"/>
    <property type="match status" value="1"/>
</dbReference>
<dbReference type="InterPro" id="IPR000806">
    <property type="entry name" value="RabGDI"/>
</dbReference>